<accession>A0AAW1PYD1</accession>
<keyword evidence="2" id="KW-1185">Reference proteome</keyword>
<dbReference type="EMBL" id="JALJOQ010000005">
    <property type="protein sequence ID" value="KAK9813425.1"/>
    <property type="molecule type" value="Genomic_DNA"/>
</dbReference>
<protein>
    <recommendedName>
        <fullName evidence="3">Secreted protein</fullName>
    </recommendedName>
</protein>
<proteinExistence type="predicted"/>
<organism evidence="1 2">
    <name type="scientific">Symbiochloris irregularis</name>
    <dbReference type="NCBI Taxonomy" id="706552"/>
    <lineage>
        <taxon>Eukaryota</taxon>
        <taxon>Viridiplantae</taxon>
        <taxon>Chlorophyta</taxon>
        <taxon>core chlorophytes</taxon>
        <taxon>Trebouxiophyceae</taxon>
        <taxon>Trebouxiales</taxon>
        <taxon>Trebouxiaceae</taxon>
        <taxon>Symbiochloris</taxon>
    </lineage>
</organism>
<evidence type="ECO:0008006" key="3">
    <source>
        <dbReference type="Google" id="ProtNLM"/>
    </source>
</evidence>
<reference evidence="1 2" key="1">
    <citation type="journal article" date="2024" name="Nat. Commun.">
        <title>Phylogenomics reveals the evolutionary origins of lichenization in chlorophyte algae.</title>
        <authorList>
            <person name="Puginier C."/>
            <person name="Libourel C."/>
            <person name="Otte J."/>
            <person name="Skaloud P."/>
            <person name="Haon M."/>
            <person name="Grisel S."/>
            <person name="Petersen M."/>
            <person name="Berrin J.G."/>
            <person name="Delaux P.M."/>
            <person name="Dal Grande F."/>
            <person name="Keller J."/>
        </authorList>
    </citation>
    <scope>NUCLEOTIDE SEQUENCE [LARGE SCALE GENOMIC DNA]</scope>
    <source>
        <strain evidence="1 2">SAG 2036</strain>
    </source>
</reference>
<dbReference type="Proteomes" id="UP001465755">
    <property type="component" value="Unassembled WGS sequence"/>
</dbReference>
<comment type="caution">
    <text evidence="1">The sequence shown here is derived from an EMBL/GenBank/DDBJ whole genome shotgun (WGS) entry which is preliminary data.</text>
</comment>
<gene>
    <name evidence="1" type="ORF">WJX73_007914</name>
</gene>
<sequence length="66" mass="7029">MTVRLLCCGLPPHAVAQTSVQHLTATGNKSPQLVRLLWACCIVSGTGTVNRPAEACISPPEIMRDD</sequence>
<dbReference type="AlphaFoldDB" id="A0AAW1PYD1"/>
<evidence type="ECO:0000313" key="2">
    <source>
        <dbReference type="Proteomes" id="UP001465755"/>
    </source>
</evidence>
<evidence type="ECO:0000313" key="1">
    <source>
        <dbReference type="EMBL" id="KAK9813425.1"/>
    </source>
</evidence>
<name>A0AAW1PYD1_9CHLO</name>